<organism evidence="3 4">
    <name type="scientific">Mycena metata</name>
    <dbReference type="NCBI Taxonomy" id="1033252"/>
    <lineage>
        <taxon>Eukaryota</taxon>
        <taxon>Fungi</taxon>
        <taxon>Dikarya</taxon>
        <taxon>Basidiomycota</taxon>
        <taxon>Agaricomycotina</taxon>
        <taxon>Agaricomycetes</taxon>
        <taxon>Agaricomycetidae</taxon>
        <taxon>Agaricales</taxon>
        <taxon>Marasmiineae</taxon>
        <taxon>Mycenaceae</taxon>
        <taxon>Mycena</taxon>
    </lineage>
</organism>
<name>A0AAD7IHY4_9AGAR</name>
<gene>
    <name evidence="3" type="ORF">B0H16DRAFT_1463569</name>
</gene>
<reference evidence="3" key="1">
    <citation type="submission" date="2023-03" db="EMBL/GenBank/DDBJ databases">
        <title>Massive genome expansion in bonnet fungi (Mycena s.s.) driven by repeated elements and novel gene families across ecological guilds.</title>
        <authorList>
            <consortium name="Lawrence Berkeley National Laboratory"/>
            <person name="Harder C.B."/>
            <person name="Miyauchi S."/>
            <person name="Viragh M."/>
            <person name="Kuo A."/>
            <person name="Thoen E."/>
            <person name="Andreopoulos B."/>
            <person name="Lu D."/>
            <person name="Skrede I."/>
            <person name="Drula E."/>
            <person name="Henrissat B."/>
            <person name="Morin E."/>
            <person name="Kohler A."/>
            <person name="Barry K."/>
            <person name="LaButti K."/>
            <person name="Morin E."/>
            <person name="Salamov A."/>
            <person name="Lipzen A."/>
            <person name="Mereny Z."/>
            <person name="Hegedus B."/>
            <person name="Baldrian P."/>
            <person name="Stursova M."/>
            <person name="Weitz H."/>
            <person name="Taylor A."/>
            <person name="Grigoriev I.V."/>
            <person name="Nagy L.G."/>
            <person name="Martin F."/>
            <person name="Kauserud H."/>
        </authorList>
    </citation>
    <scope>NUCLEOTIDE SEQUENCE</scope>
    <source>
        <strain evidence="3">CBHHK182m</strain>
    </source>
</reference>
<dbReference type="EMBL" id="JARKIB010000090">
    <property type="protein sequence ID" value="KAJ7743579.1"/>
    <property type="molecule type" value="Genomic_DNA"/>
</dbReference>
<accession>A0AAD7IHY4</accession>
<evidence type="ECO:0000313" key="3">
    <source>
        <dbReference type="EMBL" id="KAJ7743579.1"/>
    </source>
</evidence>
<keyword evidence="2" id="KW-1133">Transmembrane helix</keyword>
<keyword evidence="2" id="KW-0472">Membrane</keyword>
<dbReference type="AlphaFoldDB" id="A0AAD7IHY4"/>
<comment type="caution">
    <text evidence="3">The sequence shown here is derived from an EMBL/GenBank/DDBJ whole genome shotgun (WGS) entry which is preliminary data.</text>
</comment>
<feature type="region of interest" description="Disordered" evidence="1">
    <location>
        <begin position="1"/>
        <end position="60"/>
    </location>
</feature>
<keyword evidence="4" id="KW-1185">Reference proteome</keyword>
<protein>
    <submittedName>
        <fullName evidence="3">Uncharacterized protein</fullName>
    </submittedName>
</protein>
<feature type="compositionally biased region" description="Basic and acidic residues" evidence="1">
    <location>
        <begin position="20"/>
        <end position="33"/>
    </location>
</feature>
<evidence type="ECO:0000313" key="4">
    <source>
        <dbReference type="Proteomes" id="UP001215598"/>
    </source>
</evidence>
<proteinExistence type="predicted"/>
<dbReference type="Proteomes" id="UP001215598">
    <property type="component" value="Unassembled WGS sequence"/>
</dbReference>
<evidence type="ECO:0000256" key="1">
    <source>
        <dbReference type="SAM" id="MobiDB-lite"/>
    </source>
</evidence>
<sequence>MTSTATARTKGKAPPLGRTQDTRGARTHADPDRVPTGGPVPRAPRDRKARRREGGREGGRETRMSFMFALAYTTYFFLGEVTWAHIERESNYYLVPTRKWLAMFHRRELNEIYIDIHL</sequence>
<evidence type="ECO:0000256" key="2">
    <source>
        <dbReference type="SAM" id="Phobius"/>
    </source>
</evidence>
<feature type="transmembrane region" description="Helical" evidence="2">
    <location>
        <begin position="66"/>
        <end position="86"/>
    </location>
</feature>
<keyword evidence="2" id="KW-0812">Transmembrane</keyword>